<dbReference type="Proteomes" id="UP000245624">
    <property type="component" value="Unassembled WGS sequence"/>
</dbReference>
<dbReference type="CDD" id="cd08175">
    <property type="entry name" value="G1PDH"/>
    <property type="match status" value="1"/>
</dbReference>
<keyword evidence="8" id="KW-0594">Phospholipid biosynthesis</keyword>
<dbReference type="Gene3D" id="1.20.1090.10">
    <property type="entry name" value="Dehydroquinate synthase-like - alpha domain"/>
    <property type="match status" value="1"/>
</dbReference>
<dbReference type="Gene3D" id="3.40.50.1970">
    <property type="match status" value="1"/>
</dbReference>
<proteinExistence type="predicted"/>
<evidence type="ECO:0000256" key="4">
    <source>
        <dbReference type="ARBA" id="ARBA00022857"/>
    </source>
</evidence>
<name>A0A317KX47_9BACI</name>
<reference evidence="10 11" key="1">
    <citation type="submission" date="2018-05" db="EMBL/GenBank/DDBJ databases">
        <title>Genomic analysis of Gracilibacillus dipsosauri DD1 reveals novel features of a salt-tolerant amylase.</title>
        <authorList>
            <person name="Deutch C.E."/>
            <person name="Yang S."/>
        </authorList>
    </citation>
    <scope>NUCLEOTIDE SEQUENCE [LARGE SCALE GENOMIC DNA]</scope>
    <source>
        <strain evidence="10 11">DD1</strain>
    </source>
</reference>
<dbReference type="Pfam" id="PF13685">
    <property type="entry name" value="Fe-ADH_2"/>
    <property type="match status" value="1"/>
</dbReference>
<comment type="caution">
    <text evidence="10">The sequence shown here is derived from an EMBL/GenBank/DDBJ whole genome shotgun (WGS) entry which is preliminary data.</text>
</comment>
<dbReference type="InterPro" id="IPR032837">
    <property type="entry name" value="G1PDH"/>
</dbReference>
<gene>
    <name evidence="10" type="ORF">DLJ74_12225</name>
</gene>
<keyword evidence="7" id="KW-0443">Lipid metabolism</keyword>
<evidence type="ECO:0000256" key="1">
    <source>
        <dbReference type="ARBA" id="ARBA00022490"/>
    </source>
</evidence>
<evidence type="ECO:0000256" key="2">
    <source>
        <dbReference type="ARBA" id="ARBA00022516"/>
    </source>
</evidence>
<dbReference type="EMBL" id="QGTD01000011">
    <property type="protein sequence ID" value="PWU67873.1"/>
    <property type="molecule type" value="Genomic_DNA"/>
</dbReference>
<keyword evidence="9" id="KW-1208">Phospholipid metabolism</keyword>
<organism evidence="10 11">
    <name type="scientific">Gracilibacillus dipsosauri</name>
    <dbReference type="NCBI Taxonomy" id="178340"/>
    <lineage>
        <taxon>Bacteria</taxon>
        <taxon>Bacillati</taxon>
        <taxon>Bacillota</taxon>
        <taxon>Bacilli</taxon>
        <taxon>Bacillales</taxon>
        <taxon>Bacillaceae</taxon>
        <taxon>Gracilibacillus</taxon>
    </lineage>
</organism>
<dbReference type="InterPro" id="IPR016205">
    <property type="entry name" value="Glycerol_DH"/>
</dbReference>
<dbReference type="OrthoDB" id="9763580at2"/>
<keyword evidence="2" id="KW-0444">Lipid biosynthesis</keyword>
<accession>A0A317KX47</accession>
<dbReference type="GO" id="GO:0008654">
    <property type="term" value="P:phospholipid biosynthetic process"/>
    <property type="evidence" value="ECO:0007669"/>
    <property type="project" value="UniProtKB-KW"/>
</dbReference>
<dbReference type="GO" id="GO:0046872">
    <property type="term" value="F:metal ion binding"/>
    <property type="evidence" value="ECO:0007669"/>
    <property type="project" value="UniProtKB-KW"/>
</dbReference>
<dbReference type="AlphaFoldDB" id="A0A317KX47"/>
<keyword evidence="6" id="KW-0520">NAD</keyword>
<sequence>MYRDVSQLHFQDELNKLIKELECNDINLPAIYIEKEVIKRIPEFANKHQFRHIVIVTDDNTKKVVGDELTLFLEKEGLITQLVILTPTEHNQVIANEETLVELMLATSPETTLLIAAGSGTIHDIVRFVGHKMDIPFISVPTAASVDGFTSKGAPLILRGKKQTIQTASPIAVFADINILVRAPRELTAAGFGDILGKYTSLVDWEISRLIANEPYQARAAAMTRYALDTCINNIEKIAQRDEEGIKIIIQALIESGLVMLVLDYSRPASGGEHHLSHFLEMDMLQKNQKQHLHGAKVGVTTAIIAELYKKFVTESSLEDIKNGTVKKHWRTIKELILSIPEAEQLRSYLRKVGGPDSIQALKIEDKVVRASLNQAHNLRDRCTGLLLINQIKKTELPYPFNSSPLPM</sequence>
<evidence type="ECO:0000256" key="9">
    <source>
        <dbReference type="ARBA" id="ARBA00023264"/>
    </source>
</evidence>
<keyword evidence="5" id="KW-0560">Oxidoreductase</keyword>
<evidence type="ECO:0000256" key="6">
    <source>
        <dbReference type="ARBA" id="ARBA00023027"/>
    </source>
</evidence>
<evidence type="ECO:0000313" key="11">
    <source>
        <dbReference type="Proteomes" id="UP000245624"/>
    </source>
</evidence>
<keyword evidence="1" id="KW-0963">Cytoplasm</keyword>
<evidence type="ECO:0000313" key="10">
    <source>
        <dbReference type="EMBL" id="PWU67873.1"/>
    </source>
</evidence>
<evidence type="ECO:0000256" key="8">
    <source>
        <dbReference type="ARBA" id="ARBA00023209"/>
    </source>
</evidence>
<evidence type="ECO:0000256" key="7">
    <source>
        <dbReference type="ARBA" id="ARBA00023098"/>
    </source>
</evidence>
<evidence type="ECO:0000256" key="3">
    <source>
        <dbReference type="ARBA" id="ARBA00022723"/>
    </source>
</evidence>
<dbReference type="SUPFAM" id="SSF56796">
    <property type="entry name" value="Dehydroquinate synthase-like"/>
    <property type="match status" value="1"/>
</dbReference>
<keyword evidence="11" id="KW-1185">Reference proteome</keyword>
<keyword evidence="3" id="KW-0479">Metal-binding</keyword>
<protein>
    <submittedName>
        <fullName evidence="10">sn-glycerol-1-phosphate dehydrogenase</fullName>
    </submittedName>
</protein>
<dbReference type="PANTHER" id="PTHR43616:SF5">
    <property type="entry name" value="GLYCEROL DEHYDROGENASE 1"/>
    <property type="match status" value="1"/>
</dbReference>
<evidence type="ECO:0000256" key="5">
    <source>
        <dbReference type="ARBA" id="ARBA00023002"/>
    </source>
</evidence>
<keyword evidence="4" id="KW-0521">NADP</keyword>
<dbReference type="GO" id="GO:0016614">
    <property type="term" value="F:oxidoreductase activity, acting on CH-OH group of donors"/>
    <property type="evidence" value="ECO:0007669"/>
    <property type="project" value="InterPro"/>
</dbReference>
<dbReference type="PANTHER" id="PTHR43616">
    <property type="entry name" value="GLYCEROL DEHYDROGENASE"/>
    <property type="match status" value="1"/>
</dbReference>